<protein>
    <recommendedName>
        <fullName evidence="2">UvrB/uvrC motif protein</fullName>
    </recommendedName>
</protein>
<reference evidence="1" key="1">
    <citation type="submission" date="2017-02" db="EMBL/GenBank/DDBJ databases">
        <title>Delving into the versatile metabolic prowess of the omnipresent phylum Bacteroidetes.</title>
        <authorList>
            <person name="Nobu M.K."/>
            <person name="Mei R."/>
            <person name="Narihiro T."/>
            <person name="Kuroda K."/>
            <person name="Liu W.-T."/>
        </authorList>
    </citation>
    <scope>NUCLEOTIDE SEQUENCE</scope>
    <source>
        <strain evidence="1">ADurb.Bin131</strain>
    </source>
</reference>
<accession>A0A1V6CDB0</accession>
<dbReference type="GO" id="GO:0046870">
    <property type="term" value="F:cadmium ion binding"/>
    <property type="evidence" value="ECO:0007669"/>
    <property type="project" value="TreeGrafter"/>
</dbReference>
<dbReference type="PANTHER" id="PTHR38430:SF1">
    <property type="entry name" value="PROTEIN-ARGININE KINASE ACTIVATOR PROTEIN"/>
    <property type="match status" value="1"/>
</dbReference>
<dbReference type="GO" id="GO:1990170">
    <property type="term" value="P:stress response to cadmium ion"/>
    <property type="evidence" value="ECO:0007669"/>
    <property type="project" value="TreeGrafter"/>
</dbReference>
<dbReference type="GO" id="GO:1990169">
    <property type="term" value="P:stress response to copper ion"/>
    <property type="evidence" value="ECO:0007669"/>
    <property type="project" value="TreeGrafter"/>
</dbReference>
<dbReference type="GO" id="GO:0005507">
    <property type="term" value="F:copper ion binding"/>
    <property type="evidence" value="ECO:0007669"/>
    <property type="project" value="TreeGrafter"/>
</dbReference>
<dbReference type="GO" id="GO:0050897">
    <property type="term" value="F:cobalt ion binding"/>
    <property type="evidence" value="ECO:0007669"/>
    <property type="project" value="TreeGrafter"/>
</dbReference>
<proteinExistence type="predicted"/>
<comment type="caution">
    <text evidence="1">The sequence shown here is derived from an EMBL/GenBank/DDBJ whole genome shotgun (WGS) entry which is preliminary data.</text>
</comment>
<dbReference type="GO" id="GO:0008270">
    <property type="term" value="F:zinc ion binding"/>
    <property type="evidence" value="ECO:0007669"/>
    <property type="project" value="TreeGrafter"/>
</dbReference>
<name>A0A1V6CDB0_UNCT6</name>
<gene>
    <name evidence="1" type="ORF">BWX89_00335</name>
</gene>
<dbReference type="AlphaFoldDB" id="A0A1V6CDB0"/>
<sequence length="154" mass="17758">MNCTLCGKNKARFFYMEISRKGGIIKGYLCDKCVVRVPGIHNFLDNYLNNQNFSGNKKKICPVCGLTQNEWEKSGFVGCAFCYKVFRKEIISDIKKYHNASFHSGKKPVNRTLSGGKSRYFRNEAIKMIPLVNYKQIKKKKRESDGFVNKKHKA</sequence>
<organism evidence="1">
    <name type="scientific">candidate division TA06 bacterium ADurb.Bin131</name>
    <dbReference type="NCBI Taxonomy" id="1852827"/>
    <lineage>
        <taxon>Bacteria</taxon>
        <taxon>Bacteria division TA06</taxon>
    </lineage>
</organism>
<dbReference type="PANTHER" id="PTHR38430">
    <property type="entry name" value="PROTEIN-ARGININE KINASE ACTIVATOR PROTEIN"/>
    <property type="match status" value="1"/>
</dbReference>
<evidence type="ECO:0008006" key="2">
    <source>
        <dbReference type="Google" id="ProtNLM"/>
    </source>
</evidence>
<dbReference type="InterPro" id="IPR025542">
    <property type="entry name" value="YacH"/>
</dbReference>
<dbReference type="EMBL" id="MWDQ01000027">
    <property type="protein sequence ID" value="OQB74846.1"/>
    <property type="molecule type" value="Genomic_DNA"/>
</dbReference>
<evidence type="ECO:0000313" key="1">
    <source>
        <dbReference type="EMBL" id="OQB74846.1"/>
    </source>
</evidence>
<dbReference type="Proteomes" id="UP000485562">
    <property type="component" value="Unassembled WGS sequence"/>
</dbReference>